<evidence type="ECO:0000313" key="3">
    <source>
        <dbReference type="Proteomes" id="UP000468735"/>
    </source>
</evidence>
<protein>
    <submittedName>
        <fullName evidence="2">Class I SAM-dependent methyltransferase</fullName>
    </submittedName>
</protein>
<reference evidence="2 3" key="1">
    <citation type="submission" date="2019-09" db="EMBL/GenBank/DDBJ databases">
        <title>Actinomadura physcomitrii sp. nov., a novel actinomycete isolated from moss [Physcomitrium sphaericum (Ludw) Fuernr].</title>
        <authorList>
            <person name="Zhuang X."/>
            <person name="Liu C."/>
        </authorList>
    </citation>
    <scope>NUCLEOTIDE SEQUENCE [LARGE SCALE GENOMIC DNA]</scope>
    <source>
        <strain evidence="2 3">HMC1</strain>
    </source>
</reference>
<proteinExistence type="predicted"/>
<dbReference type="InterPro" id="IPR041698">
    <property type="entry name" value="Methyltransf_25"/>
</dbReference>
<dbReference type="GO" id="GO:0032259">
    <property type="term" value="P:methylation"/>
    <property type="evidence" value="ECO:0007669"/>
    <property type="project" value="UniProtKB-KW"/>
</dbReference>
<dbReference type="EMBL" id="WBMT01000016">
    <property type="protein sequence ID" value="KAB2344437.1"/>
    <property type="molecule type" value="Genomic_DNA"/>
</dbReference>
<keyword evidence="3" id="KW-1185">Reference proteome</keyword>
<sequence length="196" mass="20954">MGEAQDELGGHPDRLRWNAKYADDGGRAERSFVPHPLADAALAMALPAGPMLDLACGPSGSALLAAAGGRRVTAVDVSDVALDLLDREARRRGVRDLLTPVHADLGTWRAESAFAVVLCTGFWDRAVFEGVTGAVMPGGALGWEAFTMDARTERPRLPVEWCLEPGEPASLLPGDFTVVRLEEVPGGKRRMLARRA</sequence>
<dbReference type="OrthoDB" id="3471769at2"/>
<dbReference type="RefSeq" id="WP_151565465.1">
    <property type="nucleotide sequence ID" value="NZ_WBMT01000016.1"/>
</dbReference>
<dbReference type="AlphaFoldDB" id="A0A6H9YJI2"/>
<keyword evidence="2" id="KW-0808">Transferase</keyword>
<evidence type="ECO:0000259" key="1">
    <source>
        <dbReference type="Pfam" id="PF13649"/>
    </source>
</evidence>
<dbReference type="CDD" id="cd02440">
    <property type="entry name" value="AdoMet_MTases"/>
    <property type="match status" value="1"/>
</dbReference>
<keyword evidence="2" id="KW-0489">Methyltransferase</keyword>
<organism evidence="2 3">
    <name type="scientific">Actinomadura rudentiformis</name>
    <dbReference type="NCBI Taxonomy" id="359158"/>
    <lineage>
        <taxon>Bacteria</taxon>
        <taxon>Bacillati</taxon>
        <taxon>Actinomycetota</taxon>
        <taxon>Actinomycetes</taxon>
        <taxon>Streptosporangiales</taxon>
        <taxon>Thermomonosporaceae</taxon>
        <taxon>Actinomadura</taxon>
    </lineage>
</organism>
<gene>
    <name evidence="2" type="ORF">F8566_31400</name>
</gene>
<evidence type="ECO:0000313" key="2">
    <source>
        <dbReference type="EMBL" id="KAB2344437.1"/>
    </source>
</evidence>
<dbReference type="Gene3D" id="3.40.50.150">
    <property type="entry name" value="Vaccinia Virus protein VP39"/>
    <property type="match status" value="1"/>
</dbReference>
<dbReference type="SUPFAM" id="SSF53335">
    <property type="entry name" value="S-adenosyl-L-methionine-dependent methyltransferases"/>
    <property type="match status" value="1"/>
</dbReference>
<dbReference type="InterPro" id="IPR029063">
    <property type="entry name" value="SAM-dependent_MTases_sf"/>
</dbReference>
<dbReference type="GO" id="GO:0008168">
    <property type="term" value="F:methyltransferase activity"/>
    <property type="evidence" value="ECO:0007669"/>
    <property type="project" value="UniProtKB-KW"/>
</dbReference>
<dbReference type="Proteomes" id="UP000468735">
    <property type="component" value="Unassembled WGS sequence"/>
</dbReference>
<name>A0A6H9YJI2_9ACTN</name>
<accession>A0A6H9YJI2</accession>
<feature type="domain" description="Methyltransferase" evidence="1">
    <location>
        <begin position="52"/>
        <end position="139"/>
    </location>
</feature>
<dbReference type="Pfam" id="PF13649">
    <property type="entry name" value="Methyltransf_25"/>
    <property type="match status" value="1"/>
</dbReference>
<comment type="caution">
    <text evidence="2">The sequence shown here is derived from an EMBL/GenBank/DDBJ whole genome shotgun (WGS) entry which is preliminary data.</text>
</comment>